<evidence type="ECO:0000259" key="8">
    <source>
        <dbReference type="Pfam" id="PF12894"/>
    </source>
</evidence>
<dbReference type="InterPro" id="IPR056327">
    <property type="entry name" value="ARMC9_CTLH-like_dom"/>
</dbReference>
<dbReference type="Gene3D" id="2.130.10.10">
    <property type="entry name" value="YVTN repeat-like/Quinoprotein amine dehydrogenase"/>
    <property type="match status" value="3"/>
</dbReference>
<evidence type="ECO:0000256" key="7">
    <source>
        <dbReference type="SAM" id="MobiDB-lite"/>
    </source>
</evidence>
<dbReference type="SUPFAM" id="SSF50978">
    <property type="entry name" value="WD40 repeat-like"/>
    <property type="match status" value="1"/>
</dbReference>
<feature type="region of interest" description="Disordered" evidence="7">
    <location>
        <begin position="377"/>
        <end position="430"/>
    </location>
</feature>
<dbReference type="GO" id="GO:0031902">
    <property type="term" value="C:late endosome membrane"/>
    <property type="evidence" value="ECO:0007669"/>
    <property type="project" value="UniProtKB-SubCell"/>
</dbReference>
<evidence type="ECO:0000256" key="1">
    <source>
        <dbReference type="ARBA" id="ARBA00004220"/>
    </source>
</evidence>
<comment type="subcellular location">
    <subcellularLocation>
        <location evidence="1">Early endosome membrane</location>
        <topology evidence="1">Peripheral membrane protein</topology>
    </subcellularLocation>
    <subcellularLocation>
        <location evidence="2">Late endosome membrane</location>
    </subcellularLocation>
</comment>
<feature type="domain" description="ARMC9 CTLH-like" evidence="9">
    <location>
        <begin position="48"/>
        <end position="168"/>
    </location>
</feature>
<dbReference type="InterPro" id="IPR015943">
    <property type="entry name" value="WD40/YVTN_repeat-like_dom_sf"/>
</dbReference>
<feature type="domain" description="Anaphase-promoting complex subunit 4-like WD40" evidence="8">
    <location>
        <begin position="602"/>
        <end position="653"/>
    </location>
</feature>
<protein>
    <recommendedName>
        <fullName evidence="4">WD repeat-containing protein 91</fullName>
    </recommendedName>
</protein>
<evidence type="ECO:0000256" key="4">
    <source>
        <dbReference type="ARBA" id="ARBA00021116"/>
    </source>
</evidence>
<evidence type="ECO:0000256" key="5">
    <source>
        <dbReference type="ARBA" id="ARBA00022753"/>
    </source>
</evidence>
<dbReference type="InterPro" id="IPR024977">
    <property type="entry name" value="Apc4-like_WD40_dom"/>
</dbReference>
<evidence type="ECO:0000256" key="2">
    <source>
        <dbReference type="ARBA" id="ARBA00004414"/>
    </source>
</evidence>
<feature type="repeat" description="WD" evidence="6">
    <location>
        <begin position="447"/>
        <end position="479"/>
    </location>
</feature>
<dbReference type="InterPro" id="IPR039724">
    <property type="entry name" value="WDR91"/>
</dbReference>
<dbReference type="InterPro" id="IPR036322">
    <property type="entry name" value="WD40_repeat_dom_sf"/>
</dbReference>
<dbReference type="Proteomes" id="UP000596742">
    <property type="component" value="Unassembled WGS sequence"/>
</dbReference>
<evidence type="ECO:0000256" key="6">
    <source>
        <dbReference type="PROSITE-ProRule" id="PRU00221"/>
    </source>
</evidence>
<keyword evidence="5" id="KW-0967">Endosome</keyword>
<comment type="caution">
    <text evidence="10">The sequence shown here is derived from an EMBL/GenBank/DDBJ whole genome shotgun (WGS) entry which is preliminary data.</text>
</comment>
<evidence type="ECO:0000256" key="3">
    <source>
        <dbReference type="ARBA" id="ARBA00006128"/>
    </source>
</evidence>
<dbReference type="AlphaFoldDB" id="A0A8B6HPQ7"/>
<dbReference type="Pfam" id="PF23138">
    <property type="entry name" value="CTLH_Armc9"/>
    <property type="match status" value="1"/>
</dbReference>
<proteinExistence type="inferred from homology"/>
<evidence type="ECO:0000313" key="10">
    <source>
        <dbReference type="EMBL" id="VDI82356.1"/>
    </source>
</evidence>
<dbReference type="EMBL" id="UYJE01010342">
    <property type="protein sequence ID" value="VDI82356.1"/>
    <property type="molecule type" value="Genomic_DNA"/>
</dbReference>
<evidence type="ECO:0000259" key="9">
    <source>
        <dbReference type="Pfam" id="PF23138"/>
    </source>
</evidence>
<sequence>MASATGRVDELVKDYLIYRGLTTTYRTFEAELKNEKEKGLRADRILEQLQTYVVNYDLSNLREYWSYLNQRLFSRLETRYLSSVRKLEVGLLKFYLVNAQQLNRHDRVTDFFEKMTPELQNQAEFKDWFAFAFMKNPEEHSNFSMYFTKQWQDTFFLSLYNFLSVIIQTMPSPVLLNFDIEHKRMKDLQEENEKLKQQLRFNNQPVSAIPKRYDSESSEGLNRTANSLELVYDFSGFEDDTVEQEKQQKTGRKFFKMPATPLVSKKPATKVIKKTEPAIEQQPMSSSPLSRQRGMKQLISNNQNKHPPNRTNSKLETGASKSPKDLNQGQEMSLILDQVERIPAVDNNQSSVEVTPVHQKIQMKQKDFVKERQELLGDSGKQKKHNQKPISVGDALSSSSVQKEESLPEVPQRSQSQPAPETPPIKDVKCSDETDKCPFLLLSQEDYIEHRAAISYSKFSNTGQYIASVDVDGVVKVWSWSPQPTTAATVMSKSAFLSVEWTTKSDRWLLLGNRSGNIRLFDVKEMKSFYEASADASYPRIISLCSNPAGGSFVCSASVHRSRSASGSSELQGYTGKVGKLSYWDLRTMKMIQQLNLDPGPVAINCCSYNHNGQLLLAGAADGRIRLFDMQQNNCISQWEAHNGEVLSLQFSSDENMCYSLGTDEKFYQWNIHKPDKSRELPLHSGAALPFLSSGLAASKEIPKGRLFAFDPEGQYLISCDKMAGSLYKIKTGENALFNRVMEVKGHTSSVTTVDWSPNIDTQMCLTGAMDGKIRVTTLLSEK</sequence>
<organism evidence="10 11">
    <name type="scientific">Mytilus galloprovincialis</name>
    <name type="common">Mediterranean mussel</name>
    <dbReference type="NCBI Taxonomy" id="29158"/>
    <lineage>
        <taxon>Eukaryota</taxon>
        <taxon>Metazoa</taxon>
        <taxon>Spiralia</taxon>
        <taxon>Lophotrochozoa</taxon>
        <taxon>Mollusca</taxon>
        <taxon>Bivalvia</taxon>
        <taxon>Autobranchia</taxon>
        <taxon>Pteriomorphia</taxon>
        <taxon>Mytilida</taxon>
        <taxon>Mytiloidea</taxon>
        <taxon>Mytilidae</taxon>
        <taxon>Mytilinae</taxon>
        <taxon>Mytilus</taxon>
    </lineage>
</organism>
<dbReference type="PROSITE" id="PS50294">
    <property type="entry name" value="WD_REPEATS_REGION"/>
    <property type="match status" value="1"/>
</dbReference>
<dbReference type="PANTHER" id="PTHR13083:SF3">
    <property type="entry name" value="WD REPEAT-CONTAINING PROTEIN 91"/>
    <property type="match status" value="1"/>
</dbReference>
<dbReference type="GO" id="GO:0045022">
    <property type="term" value="P:early endosome to late endosome transport"/>
    <property type="evidence" value="ECO:0007669"/>
    <property type="project" value="InterPro"/>
</dbReference>
<accession>A0A8B6HPQ7</accession>
<reference evidence="10" key="1">
    <citation type="submission" date="2018-11" db="EMBL/GenBank/DDBJ databases">
        <authorList>
            <person name="Alioto T."/>
            <person name="Alioto T."/>
        </authorList>
    </citation>
    <scope>NUCLEOTIDE SEQUENCE</scope>
</reference>
<feature type="repeat" description="WD" evidence="6">
    <location>
        <begin position="639"/>
        <end position="680"/>
    </location>
</feature>
<dbReference type="InterPro" id="IPR001680">
    <property type="entry name" value="WD40_rpt"/>
</dbReference>
<dbReference type="PANTHER" id="PTHR13083">
    <property type="entry name" value="WD REPEAT-CONTAINING PROTEIN 91"/>
    <property type="match status" value="1"/>
</dbReference>
<keyword evidence="6" id="KW-0853">WD repeat</keyword>
<feature type="repeat" description="WD" evidence="6">
    <location>
        <begin position="604"/>
        <end position="638"/>
    </location>
</feature>
<comment type="similarity">
    <text evidence="3">Belongs to the WD repeat WDR91 family.</text>
</comment>
<dbReference type="Pfam" id="PF00400">
    <property type="entry name" value="WD40"/>
    <property type="match status" value="2"/>
</dbReference>
<name>A0A8B6HPQ7_MYTGA</name>
<dbReference type="GO" id="GO:0051898">
    <property type="term" value="P:negative regulation of phosphatidylinositol 3-kinase/protein kinase B signal transduction"/>
    <property type="evidence" value="ECO:0007669"/>
    <property type="project" value="InterPro"/>
</dbReference>
<evidence type="ECO:0000313" key="11">
    <source>
        <dbReference type="Proteomes" id="UP000596742"/>
    </source>
</evidence>
<keyword evidence="11" id="KW-1185">Reference proteome</keyword>
<dbReference type="PROSITE" id="PS50082">
    <property type="entry name" value="WD_REPEATS_2"/>
    <property type="match status" value="4"/>
</dbReference>
<dbReference type="Pfam" id="PF12894">
    <property type="entry name" value="ANAPC4_WD40"/>
    <property type="match status" value="1"/>
</dbReference>
<feature type="repeat" description="WD" evidence="6">
    <location>
        <begin position="744"/>
        <end position="783"/>
    </location>
</feature>
<dbReference type="OrthoDB" id="193023at2759"/>
<dbReference type="GO" id="GO:0031901">
    <property type="term" value="C:early endosome membrane"/>
    <property type="evidence" value="ECO:0007669"/>
    <property type="project" value="UniProtKB-SubCell"/>
</dbReference>
<gene>
    <name evidence="10" type="ORF">MGAL_10B078274</name>
</gene>
<feature type="region of interest" description="Disordered" evidence="7">
    <location>
        <begin position="299"/>
        <end position="327"/>
    </location>
</feature>
<dbReference type="GO" id="GO:0141039">
    <property type="term" value="F:phosphatidylinositol 3-kinase inhibitor activity"/>
    <property type="evidence" value="ECO:0007669"/>
    <property type="project" value="InterPro"/>
</dbReference>
<feature type="compositionally biased region" description="Polar residues" evidence="7">
    <location>
        <begin position="299"/>
        <end position="315"/>
    </location>
</feature>
<dbReference type="SMART" id="SM00320">
    <property type="entry name" value="WD40"/>
    <property type="match status" value="5"/>
</dbReference>